<proteinExistence type="predicted"/>
<dbReference type="AlphaFoldDB" id="A0A9D7PR51"/>
<evidence type="ECO:0000313" key="3">
    <source>
        <dbReference type="EMBL" id="MBK8524865.1"/>
    </source>
</evidence>
<dbReference type="InterPro" id="IPR011704">
    <property type="entry name" value="ATPase_dyneun-rel_AAA"/>
</dbReference>
<name>A0A9D7PR51_9PROT</name>
<protein>
    <submittedName>
        <fullName evidence="3">AAA family ATPase</fullName>
    </submittedName>
</protein>
<dbReference type="Gene3D" id="3.40.50.300">
    <property type="entry name" value="P-loop containing nucleotide triphosphate hydrolases"/>
    <property type="match status" value="1"/>
</dbReference>
<evidence type="ECO:0000313" key="4">
    <source>
        <dbReference type="Proteomes" id="UP000886689"/>
    </source>
</evidence>
<dbReference type="GO" id="GO:0005524">
    <property type="term" value="F:ATP binding"/>
    <property type="evidence" value="ECO:0007669"/>
    <property type="project" value="InterPro"/>
</dbReference>
<dbReference type="GO" id="GO:0016887">
    <property type="term" value="F:ATP hydrolysis activity"/>
    <property type="evidence" value="ECO:0007669"/>
    <property type="project" value="InterPro"/>
</dbReference>
<dbReference type="EMBL" id="JADJUC010000016">
    <property type="protein sequence ID" value="MBK8524865.1"/>
    <property type="molecule type" value="Genomic_DNA"/>
</dbReference>
<comment type="caution">
    <text evidence="3">The sequence shown here is derived from an EMBL/GenBank/DDBJ whole genome shotgun (WGS) entry which is preliminary data.</text>
</comment>
<evidence type="ECO:0000259" key="2">
    <source>
        <dbReference type="Pfam" id="PF07728"/>
    </source>
</evidence>
<dbReference type="Proteomes" id="UP000886689">
    <property type="component" value="Unassembled WGS sequence"/>
</dbReference>
<feature type="domain" description="ATPase dynein-related AAA" evidence="2">
    <location>
        <begin position="1"/>
        <end position="109"/>
    </location>
</feature>
<dbReference type="SUPFAM" id="SSF52540">
    <property type="entry name" value="P-loop containing nucleoside triphosphate hydrolases"/>
    <property type="match status" value="1"/>
</dbReference>
<dbReference type="Pfam" id="PF07728">
    <property type="entry name" value="AAA_5"/>
    <property type="match status" value="1"/>
</dbReference>
<reference evidence="3" key="1">
    <citation type="submission" date="2020-10" db="EMBL/GenBank/DDBJ databases">
        <title>Connecting structure to function with the recovery of over 1000 high-quality activated sludge metagenome-assembled genomes encoding full-length rRNA genes using long-read sequencing.</title>
        <authorList>
            <person name="Singleton C.M."/>
            <person name="Petriglieri F."/>
            <person name="Kristensen J.M."/>
            <person name="Kirkegaard R.H."/>
            <person name="Michaelsen T.Y."/>
            <person name="Andersen M.H."/>
            <person name="Karst S.M."/>
            <person name="Dueholm M.S."/>
            <person name="Nielsen P.H."/>
            <person name="Albertsen M."/>
        </authorList>
    </citation>
    <scope>NUCLEOTIDE SEQUENCE</scope>
    <source>
        <strain evidence="3">Hirt_18-Q3-R61-65_BATAC.395</strain>
    </source>
</reference>
<dbReference type="InterPro" id="IPR027417">
    <property type="entry name" value="P-loop_NTPase"/>
</dbReference>
<organism evidence="3 4">
    <name type="scientific">Candidatus Proximibacter danicus</name>
    <dbReference type="NCBI Taxonomy" id="2954365"/>
    <lineage>
        <taxon>Bacteria</taxon>
        <taxon>Pseudomonadati</taxon>
        <taxon>Pseudomonadota</taxon>
        <taxon>Betaproteobacteria</taxon>
        <taxon>Candidatus Proximibacter</taxon>
    </lineage>
</organism>
<feature type="region of interest" description="Disordered" evidence="1">
    <location>
        <begin position="108"/>
        <end position="131"/>
    </location>
</feature>
<gene>
    <name evidence="3" type="ORF">IPL58_12750</name>
</gene>
<sequence>MLIKGEPGASKRPCWRRKSQRHSTCRLFQWHIKSTTKAQQGLYQATMRSPASATRSWVTRRLPISATTSSRACSGGLSNAKTPSVVLIDEVDKADIRVPNDLLRELDHAPGSPRLRRSNWSTPDTGRWFSSPRTTRKRITRRLPALLLPHREVPGRETMTKIVDVHFRT</sequence>
<evidence type="ECO:0000256" key="1">
    <source>
        <dbReference type="SAM" id="MobiDB-lite"/>
    </source>
</evidence>
<accession>A0A9D7PR51</accession>